<sequence>MGVTSGFGDAKVDQICEIVWRDNDVLRLYVTVNQSCSMGSV</sequence>
<evidence type="ECO:0000313" key="1">
    <source>
        <dbReference type="EMBL" id="AFS14079.1"/>
    </source>
</evidence>
<evidence type="ECO:0000313" key="2">
    <source>
        <dbReference type="Proteomes" id="UP000007329"/>
    </source>
</evidence>
<dbReference type="KEGG" id="mid:MIP_03037"/>
<name>J9WA62_MYCIP</name>
<protein>
    <submittedName>
        <fullName evidence="1">Uncharacterized protein</fullName>
    </submittedName>
</protein>
<dbReference type="EMBL" id="CP002275">
    <property type="protein sequence ID" value="AFS14079.1"/>
    <property type="molecule type" value="Genomic_DNA"/>
</dbReference>
<reference evidence="1 2" key="2">
    <citation type="journal article" date="2012" name="Nucleic Acids Res.">
        <title>Massive gene acquisitions in Mycobacterium indicus pranii provide a perspective on mycobacterial evolution.</title>
        <authorList>
            <person name="Saini V."/>
            <person name="Raghuvanshi S."/>
            <person name="Khurana J.P."/>
            <person name="Ahmed N."/>
            <person name="Hasnain S.E."/>
            <person name="Tyagi A.K."/>
            <person name="Tyagi A.K."/>
        </authorList>
    </citation>
    <scope>NUCLEOTIDE SEQUENCE [LARGE SCALE GENOMIC DNA]</scope>
    <source>
        <strain evidence="2">DSM 45239 / MTCC 9506</strain>
    </source>
</reference>
<organism evidence="1 2">
    <name type="scientific">Mycobacterium indicus pranii (strain DSM 45239 / MTCC 9506)</name>
    <dbReference type="NCBI Taxonomy" id="1232724"/>
    <lineage>
        <taxon>Bacteria</taxon>
        <taxon>Bacillati</taxon>
        <taxon>Actinomycetota</taxon>
        <taxon>Actinomycetes</taxon>
        <taxon>Mycobacteriales</taxon>
        <taxon>Mycobacteriaceae</taxon>
        <taxon>Mycobacterium</taxon>
        <taxon>Mycobacterium avium complex (MAC)</taxon>
    </lineage>
</organism>
<proteinExistence type="predicted"/>
<reference evidence="1 2" key="1">
    <citation type="journal article" date="2007" name="PLoS ONE">
        <title>Molecular analysis of a leprosy immunotherapeutic bacillus provides insights into Mycobacterium evolution.</title>
        <authorList>
            <person name="Ahmed N."/>
            <person name="Saini V."/>
            <person name="Raghuvanshi S."/>
            <person name="Khurana J.P."/>
            <person name="Tyagi A.K."/>
            <person name="Tyagi A.K."/>
            <person name="Hasnain S.E."/>
        </authorList>
    </citation>
    <scope>NUCLEOTIDE SEQUENCE [LARGE SCALE GENOMIC DNA]</scope>
    <source>
        <strain evidence="1">MTCC 9506</strain>
    </source>
</reference>
<gene>
    <name evidence="1" type="ORF">MIP_03037</name>
</gene>
<dbReference type="Proteomes" id="UP000007329">
    <property type="component" value="Chromosome"/>
</dbReference>
<accession>J9WA62</accession>
<dbReference type="HOGENOM" id="CLU_3273031_0_0_11"/>
<dbReference type="AlphaFoldDB" id="J9WA62"/>
<dbReference type="PATRIC" id="fig|1232724.3.peg.2107"/>